<evidence type="ECO:0000313" key="1">
    <source>
        <dbReference type="EMBL" id="KAJ2968723.1"/>
    </source>
</evidence>
<name>A0ACC1MQB6_9PEZI</name>
<organism evidence="1 2">
    <name type="scientific">Xylaria curta</name>
    <dbReference type="NCBI Taxonomy" id="42375"/>
    <lineage>
        <taxon>Eukaryota</taxon>
        <taxon>Fungi</taxon>
        <taxon>Dikarya</taxon>
        <taxon>Ascomycota</taxon>
        <taxon>Pezizomycotina</taxon>
        <taxon>Sordariomycetes</taxon>
        <taxon>Xylariomycetidae</taxon>
        <taxon>Xylariales</taxon>
        <taxon>Xylariaceae</taxon>
        <taxon>Xylaria</taxon>
    </lineage>
</organism>
<reference evidence="1" key="1">
    <citation type="submission" date="2022-10" db="EMBL/GenBank/DDBJ databases">
        <title>Genome Sequence of Xylaria curta.</title>
        <authorList>
            <person name="Buettner E."/>
        </authorList>
    </citation>
    <scope>NUCLEOTIDE SEQUENCE</scope>
    <source>
        <strain evidence="1">Babe10</strain>
    </source>
</reference>
<comment type="caution">
    <text evidence="1">The sequence shown here is derived from an EMBL/GenBank/DDBJ whole genome shotgun (WGS) entry which is preliminary data.</text>
</comment>
<dbReference type="EMBL" id="JAPDGR010004235">
    <property type="protein sequence ID" value="KAJ2968723.1"/>
    <property type="molecule type" value="Genomic_DNA"/>
</dbReference>
<keyword evidence="2" id="KW-1185">Reference proteome</keyword>
<protein>
    <submittedName>
        <fullName evidence="1">Uncharacterized protein</fullName>
    </submittedName>
</protein>
<accession>A0ACC1MQB6</accession>
<sequence length="153" mass="17432">MSFLPIAPPPKSPLARYRILSPTASVRVSPLCLGAMNFGNAWKQHMGVCDQNTTNQILDFFYENGGNFIDTSNNYQLEESEIWLGEWMKKRGVRDQMVIATKYTTNHRADRKDEILINFQGNGTKSLHTSVNRSLQKLQTDYIDLVCFTDVVP</sequence>
<proteinExistence type="predicted"/>
<evidence type="ECO:0000313" key="2">
    <source>
        <dbReference type="Proteomes" id="UP001143856"/>
    </source>
</evidence>
<dbReference type="Proteomes" id="UP001143856">
    <property type="component" value="Unassembled WGS sequence"/>
</dbReference>
<gene>
    <name evidence="1" type="ORF">NUW58_g10158</name>
</gene>